<dbReference type="Pfam" id="PF01301">
    <property type="entry name" value="Glyco_hydro_35"/>
    <property type="match status" value="1"/>
</dbReference>
<gene>
    <name evidence="9" type="ORF">VV02_02335</name>
</gene>
<evidence type="ECO:0000259" key="8">
    <source>
        <dbReference type="Pfam" id="PF21467"/>
    </source>
</evidence>
<dbReference type="AlphaFoldDB" id="A0A0K1JPR1"/>
<feature type="active site" description="Nucleophile" evidence="4">
    <location>
        <position position="232"/>
    </location>
</feature>
<dbReference type="SUPFAM" id="SSF49785">
    <property type="entry name" value="Galactose-binding domain-like"/>
    <property type="match status" value="1"/>
</dbReference>
<proteinExistence type="inferred from homology"/>
<evidence type="ECO:0000259" key="6">
    <source>
        <dbReference type="Pfam" id="PF01301"/>
    </source>
</evidence>
<dbReference type="PANTHER" id="PTHR23421">
    <property type="entry name" value="BETA-GALACTOSIDASE RELATED"/>
    <property type="match status" value="1"/>
</dbReference>
<dbReference type="Pfam" id="PF21317">
    <property type="entry name" value="BetaGal_ABD_1"/>
    <property type="match status" value="1"/>
</dbReference>
<sequence>MEAGSSQLLRRGIPHQILSGSVHYFRVHPQLWRDRLERVRALGLNTVDTYVAWNFHQDRADETPRWDDWRDLPQFIEIAGDLGLDVMLRPGPYICAEWANGGLPTFVTDTPRTAVRSSDPAYLAFVERWLDELIPQVAPLQSVHGGPITSVQVENEYGSFGDDAEYLAWMRDALRERGIRELLFTADGPTELMLDGGTIPGVWATATFGSDPSGARDLLSKRRPDEPFLCAEFWNGWFDHWGEQHHVRSAESAAKVVGDVVRSGGSVNLYMAHGGSNHGLWAGANHDGAKVQPTITSYDSDAPISEHGELTDKGAALREIFAAATGRAVSELPVMPGMAAVLPAQRIAVEPVADLLTALRPLTGSVASAGVPTFADLRLSSGMVLHRARPILPRGAHRIYLHDLRDRAYVFVDGICQGRLDDVDGSAGVEVVGHGLPVLLEVLVEDRGRINYGPLLGADKGAVGGVSIDRRLVHGWESVPVPLAGWGTDDLNDLAGAASDEAGRPSYDSAGLAQASFEIDEPADTFLALPGFSRGFCWVNGELIGRYDSVGPQRTTYVPAPYLRAGDNVITLLELESIGRAIELCERPDLGPSEPYVETFE</sequence>
<evidence type="ECO:0000256" key="3">
    <source>
        <dbReference type="ARBA" id="ARBA00023295"/>
    </source>
</evidence>
<evidence type="ECO:0000313" key="9">
    <source>
        <dbReference type="EMBL" id="AKU18565.1"/>
    </source>
</evidence>
<name>A0A0K1JPR1_9MICO</name>
<keyword evidence="10" id="KW-1185">Reference proteome</keyword>
<dbReference type="InterPro" id="IPR017853">
    <property type="entry name" value="GH"/>
</dbReference>
<dbReference type="Gene3D" id="2.60.120.260">
    <property type="entry name" value="Galactose-binding domain-like"/>
    <property type="match status" value="2"/>
</dbReference>
<dbReference type="InterPro" id="IPR026283">
    <property type="entry name" value="B-gal_1-like"/>
</dbReference>
<dbReference type="Gene3D" id="3.20.20.80">
    <property type="entry name" value="Glycosidases"/>
    <property type="match status" value="1"/>
</dbReference>
<dbReference type="STRING" id="571913.VV02_02335"/>
<dbReference type="PATRIC" id="fig|571913.6.peg.479"/>
<dbReference type="InterPro" id="IPR031330">
    <property type="entry name" value="Gly_Hdrlase_35_cat"/>
</dbReference>
<evidence type="ECO:0000256" key="5">
    <source>
        <dbReference type="RuleBase" id="RU003679"/>
    </source>
</evidence>
<feature type="domain" description="Beta-galactosidase 1-like first all-beta" evidence="7">
    <location>
        <begin position="373"/>
        <end position="481"/>
    </location>
</feature>
<evidence type="ECO:0000313" key="10">
    <source>
        <dbReference type="Proteomes" id="UP000066480"/>
    </source>
</evidence>
<dbReference type="Pfam" id="PF21467">
    <property type="entry name" value="BetaGal_gal-bd"/>
    <property type="match status" value="1"/>
</dbReference>
<dbReference type="InterPro" id="IPR048913">
    <property type="entry name" value="BetaGal_gal-bd"/>
</dbReference>
<dbReference type="EMBL" id="CP011112">
    <property type="protein sequence ID" value="AKU18565.1"/>
    <property type="molecule type" value="Genomic_DNA"/>
</dbReference>
<evidence type="ECO:0000256" key="1">
    <source>
        <dbReference type="ARBA" id="ARBA00009809"/>
    </source>
</evidence>
<dbReference type="InterPro" id="IPR008979">
    <property type="entry name" value="Galactose-bd-like_sf"/>
</dbReference>
<organism evidence="9 10">
    <name type="scientific">Luteipulveratus mongoliensis</name>
    <dbReference type="NCBI Taxonomy" id="571913"/>
    <lineage>
        <taxon>Bacteria</taxon>
        <taxon>Bacillati</taxon>
        <taxon>Actinomycetota</taxon>
        <taxon>Actinomycetes</taxon>
        <taxon>Micrococcales</taxon>
        <taxon>Dermacoccaceae</taxon>
        <taxon>Luteipulveratus</taxon>
    </lineage>
</organism>
<accession>A0A0K1JPR1</accession>
<evidence type="ECO:0000259" key="7">
    <source>
        <dbReference type="Pfam" id="PF21317"/>
    </source>
</evidence>
<dbReference type="PRINTS" id="PR00742">
    <property type="entry name" value="GLHYDRLASE35"/>
</dbReference>
<dbReference type="Proteomes" id="UP000066480">
    <property type="component" value="Chromosome"/>
</dbReference>
<protein>
    <submittedName>
        <fullName evidence="9">Beta-galactosidase</fullName>
    </submittedName>
</protein>
<evidence type="ECO:0000256" key="4">
    <source>
        <dbReference type="PIRSR" id="PIRSR006336-1"/>
    </source>
</evidence>
<dbReference type="SUPFAM" id="SSF51445">
    <property type="entry name" value="(Trans)glycosidases"/>
    <property type="match status" value="1"/>
</dbReference>
<reference evidence="9 10" key="1">
    <citation type="submission" date="2015-03" db="EMBL/GenBank/DDBJ databases">
        <title>Luteipulveratus halotolerans sp. nov., a novel actinobacterium (Dermacoccaceae) from Sarawak, Malaysia.</title>
        <authorList>
            <person name="Juboi H."/>
            <person name="Basik A."/>
            <person name="Shamsul S.S."/>
            <person name="Arnold P."/>
            <person name="Schmitt E.K."/>
            <person name="Sanglier J.-J."/>
            <person name="Yeo T."/>
        </authorList>
    </citation>
    <scope>NUCLEOTIDE SEQUENCE [LARGE SCALE GENOMIC DNA]</scope>
    <source>
        <strain evidence="9 10">MN07-A0370</strain>
    </source>
</reference>
<feature type="domain" description="Beta-galactosidase galactose-binding" evidence="8">
    <location>
        <begin position="514"/>
        <end position="568"/>
    </location>
</feature>
<evidence type="ECO:0000256" key="2">
    <source>
        <dbReference type="ARBA" id="ARBA00022801"/>
    </source>
</evidence>
<keyword evidence="3" id="KW-0326">Glycosidase</keyword>
<dbReference type="GO" id="GO:0004565">
    <property type="term" value="F:beta-galactosidase activity"/>
    <property type="evidence" value="ECO:0007669"/>
    <property type="project" value="InterPro"/>
</dbReference>
<dbReference type="InterPro" id="IPR048912">
    <property type="entry name" value="BetaGal1-like_ABD1"/>
</dbReference>
<dbReference type="InterPro" id="IPR001944">
    <property type="entry name" value="Glycoside_Hdrlase_35"/>
</dbReference>
<keyword evidence="2" id="KW-0378">Hydrolase</keyword>
<comment type="similarity">
    <text evidence="1 5">Belongs to the glycosyl hydrolase 35 family.</text>
</comment>
<feature type="domain" description="Glycoside hydrolase 35 catalytic" evidence="6">
    <location>
        <begin position="7"/>
        <end position="322"/>
    </location>
</feature>
<feature type="active site" description="Proton donor" evidence="4">
    <location>
        <position position="156"/>
    </location>
</feature>
<dbReference type="KEGG" id="lmoi:VV02_02335"/>
<dbReference type="GO" id="GO:0005975">
    <property type="term" value="P:carbohydrate metabolic process"/>
    <property type="evidence" value="ECO:0007669"/>
    <property type="project" value="InterPro"/>
</dbReference>
<dbReference type="PIRSF" id="PIRSF006336">
    <property type="entry name" value="B-gal"/>
    <property type="match status" value="1"/>
</dbReference>